<dbReference type="AlphaFoldDB" id="A0A5B7IDJ4"/>
<dbReference type="Proteomes" id="UP000324222">
    <property type="component" value="Unassembled WGS sequence"/>
</dbReference>
<evidence type="ECO:0000256" key="1">
    <source>
        <dbReference type="SAM" id="Phobius"/>
    </source>
</evidence>
<comment type="caution">
    <text evidence="2">The sequence shown here is derived from an EMBL/GenBank/DDBJ whole genome shotgun (WGS) entry which is preliminary data.</text>
</comment>
<name>A0A5B7IDJ4_PORTR</name>
<keyword evidence="1" id="KW-0472">Membrane</keyword>
<reference evidence="2 3" key="1">
    <citation type="submission" date="2019-05" db="EMBL/GenBank/DDBJ databases">
        <title>Another draft genome of Portunus trituberculatus and its Hox gene families provides insights of decapod evolution.</title>
        <authorList>
            <person name="Jeong J.-H."/>
            <person name="Song I."/>
            <person name="Kim S."/>
            <person name="Choi T."/>
            <person name="Kim D."/>
            <person name="Ryu S."/>
            <person name="Kim W."/>
        </authorList>
    </citation>
    <scope>NUCLEOTIDE SEQUENCE [LARGE SCALE GENOMIC DNA]</scope>
    <source>
        <tissue evidence="2">Muscle</tissue>
    </source>
</reference>
<proteinExistence type="predicted"/>
<gene>
    <name evidence="2" type="ORF">E2C01_078263</name>
</gene>
<keyword evidence="1" id="KW-1133">Transmembrane helix</keyword>
<keyword evidence="3" id="KW-1185">Reference proteome</keyword>
<accession>A0A5B7IDJ4</accession>
<keyword evidence="1" id="KW-0812">Transmembrane</keyword>
<feature type="transmembrane region" description="Helical" evidence="1">
    <location>
        <begin position="29"/>
        <end position="49"/>
    </location>
</feature>
<organism evidence="2 3">
    <name type="scientific">Portunus trituberculatus</name>
    <name type="common">Swimming crab</name>
    <name type="synonym">Neptunus trituberculatus</name>
    <dbReference type="NCBI Taxonomy" id="210409"/>
    <lineage>
        <taxon>Eukaryota</taxon>
        <taxon>Metazoa</taxon>
        <taxon>Ecdysozoa</taxon>
        <taxon>Arthropoda</taxon>
        <taxon>Crustacea</taxon>
        <taxon>Multicrustacea</taxon>
        <taxon>Malacostraca</taxon>
        <taxon>Eumalacostraca</taxon>
        <taxon>Eucarida</taxon>
        <taxon>Decapoda</taxon>
        <taxon>Pleocyemata</taxon>
        <taxon>Brachyura</taxon>
        <taxon>Eubrachyura</taxon>
        <taxon>Portunoidea</taxon>
        <taxon>Portunidae</taxon>
        <taxon>Portuninae</taxon>
        <taxon>Portunus</taxon>
    </lineage>
</organism>
<sequence length="62" mass="7051">MASHSVQMGQTNLGVIVLIAYIHMARKTLCVMDSTIVMILVTRIVYLFFSWQHHVGLSLYVL</sequence>
<evidence type="ECO:0000313" key="2">
    <source>
        <dbReference type="EMBL" id="MPC83551.1"/>
    </source>
</evidence>
<protein>
    <submittedName>
        <fullName evidence="2">Uncharacterized protein</fullName>
    </submittedName>
</protein>
<evidence type="ECO:0000313" key="3">
    <source>
        <dbReference type="Proteomes" id="UP000324222"/>
    </source>
</evidence>
<dbReference type="EMBL" id="VSRR010062807">
    <property type="protein sequence ID" value="MPC83551.1"/>
    <property type="molecule type" value="Genomic_DNA"/>
</dbReference>